<feature type="domain" description="Bacterial Ig" evidence="2">
    <location>
        <begin position="468"/>
        <end position="545"/>
    </location>
</feature>
<dbReference type="EMBL" id="JACIJC010000007">
    <property type="protein sequence ID" value="MBB5687668.1"/>
    <property type="molecule type" value="Genomic_DNA"/>
</dbReference>
<dbReference type="Pfam" id="PF17936">
    <property type="entry name" value="Big_6"/>
    <property type="match status" value="15"/>
</dbReference>
<feature type="domain" description="Bacterial Ig" evidence="2">
    <location>
        <begin position="1281"/>
        <end position="1364"/>
    </location>
</feature>
<feature type="domain" description="Bacterial Ig" evidence="2">
    <location>
        <begin position="131"/>
        <end position="214"/>
    </location>
</feature>
<dbReference type="Gene3D" id="2.60.40.10">
    <property type="entry name" value="Immunoglobulins"/>
    <property type="match status" value="16"/>
</dbReference>
<evidence type="ECO:0000313" key="5">
    <source>
        <dbReference type="Proteomes" id="UP000549617"/>
    </source>
</evidence>
<dbReference type="InterPro" id="IPR048051">
    <property type="entry name" value="BapA-like_prefix-like"/>
</dbReference>
<feature type="domain" description="Bacterial Ig" evidence="2">
    <location>
        <begin position="217"/>
        <end position="300"/>
    </location>
</feature>
<protein>
    <submittedName>
        <fullName evidence="4">Uncharacterized protein</fullName>
    </submittedName>
</protein>
<feature type="domain" description="Bacterial Ig" evidence="2">
    <location>
        <begin position="386"/>
        <end position="464"/>
    </location>
</feature>
<feature type="domain" description="Bacterial Ig" evidence="2">
    <location>
        <begin position="639"/>
        <end position="708"/>
    </location>
</feature>
<dbReference type="InterPro" id="IPR013783">
    <property type="entry name" value="Ig-like_fold"/>
</dbReference>
<accession>A0A7W9AL45</accession>
<dbReference type="InterPro" id="IPR011049">
    <property type="entry name" value="Serralysin-like_metalloprot_C"/>
</dbReference>
<dbReference type="SUPFAM" id="SSF51120">
    <property type="entry name" value="beta-Roll"/>
    <property type="match status" value="1"/>
</dbReference>
<dbReference type="NCBIfam" id="NF033510">
    <property type="entry name" value="Ca_tandemer"/>
    <property type="match status" value="13"/>
</dbReference>
<feature type="domain" description="Bacterial Ig" evidence="2">
    <location>
        <begin position="885"/>
        <end position="954"/>
    </location>
</feature>
<dbReference type="Proteomes" id="UP000549617">
    <property type="component" value="Unassembled WGS sequence"/>
</dbReference>
<evidence type="ECO:0000259" key="3">
    <source>
        <dbReference type="Pfam" id="PF22783"/>
    </source>
</evidence>
<feature type="domain" description="Bacterial Ig" evidence="2">
    <location>
        <begin position="713"/>
        <end position="790"/>
    </location>
</feature>
<feature type="compositionally biased region" description="Low complexity" evidence="1">
    <location>
        <begin position="254"/>
        <end position="264"/>
    </location>
</feature>
<feature type="domain" description="Bacterial Ig" evidence="2">
    <location>
        <begin position="550"/>
        <end position="627"/>
    </location>
</feature>
<gene>
    <name evidence="4" type="ORF">FHS49_003712</name>
</gene>
<feature type="domain" description="Bacterial Ig" evidence="2">
    <location>
        <begin position="1202"/>
        <end position="1274"/>
    </location>
</feature>
<dbReference type="Pfam" id="PF22783">
    <property type="entry name" value="BapA_N"/>
    <property type="match status" value="1"/>
</dbReference>
<evidence type="ECO:0000259" key="2">
    <source>
        <dbReference type="Pfam" id="PF17936"/>
    </source>
</evidence>
<organism evidence="4 5">
    <name type="scientific">Sphingobium boeckii</name>
    <dbReference type="NCBI Taxonomy" id="1082345"/>
    <lineage>
        <taxon>Bacteria</taxon>
        <taxon>Pseudomonadati</taxon>
        <taxon>Pseudomonadota</taxon>
        <taxon>Alphaproteobacteria</taxon>
        <taxon>Sphingomonadales</taxon>
        <taxon>Sphingomonadaceae</taxon>
        <taxon>Sphingobium</taxon>
    </lineage>
</organism>
<feature type="domain" description="Bacterial Ig" evidence="2">
    <location>
        <begin position="313"/>
        <end position="382"/>
    </location>
</feature>
<comment type="caution">
    <text evidence="4">The sequence shown here is derived from an EMBL/GenBank/DDBJ whole genome shotgun (WGS) entry which is preliminary data.</text>
</comment>
<keyword evidence="5" id="KW-1185">Reference proteome</keyword>
<reference evidence="4 5" key="1">
    <citation type="submission" date="2020-08" db="EMBL/GenBank/DDBJ databases">
        <title>Genomic Encyclopedia of Type Strains, Phase IV (KMG-IV): sequencing the most valuable type-strain genomes for metagenomic binning, comparative biology and taxonomic classification.</title>
        <authorList>
            <person name="Goeker M."/>
        </authorList>
    </citation>
    <scope>NUCLEOTIDE SEQUENCE [LARGE SCALE GENOMIC DNA]</scope>
    <source>
        <strain evidence="4 5">DSM 25079</strain>
    </source>
</reference>
<dbReference type="InterPro" id="IPR041498">
    <property type="entry name" value="Big_6"/>
</dbReference>
<feature type="compositionally biased region" description="Low complexity" evidence="1">
    <location>
        <begin position="204"/>
        <end position="222"/>
    </location>
</feature>
<feature type="domain" description="Bacterial Ig" evidence="2">
    <location>
        <begin position="956"/>
        <end position="1030"/>
    </location>
</feature>
<feature type="region of interest" description="Disordered" evidence="1">
    <location>
        <begin position="203"/>
        <end position="266"/>
    </location>
</feature>
<feature type="domain" description="Bacterial Ig" evidence="2">
    <location>
        <begin position="1046"/>
        <end position="1115"/>
    </location>
</feature>
<evidence type="ECO:0000256" key="1">
    <source>
        <dbReference type="SAM" id="MobiDB-lite"/>
    </source>
</evidence>
<sequence>MIAGYGREGADLIVQLKSGESIRIANFYAPSPTPSQLYLVDGDQELVQAELSPAASSGAVMASYTFTGMPAGFAAFATDTASNEDSGGGFGIGAILGGVGLAGGALALAAGGGGGDDPLPPASAPPADTTAPAAATGLVINAAGTQLTGNAEAGATVRVDINGDGVPDATASVGSNGQFTVALSPPLTNGETVSVTVRDAAGNASPAATVTASDTTAPAPASNIDISDDGATITGNAEPGATVSIDTDGDGDADGTATAGTDGTFEIPLVPPLTDGETVTVIVTDPRGNDSAPVDVTAPDLVPTPLAPAIDPSNGTIITGTAEAGSIITLTDAGGAVIGTGTANGNGDWSITPTPPLADGTVVTGVATNSEGDSGPPATITIDAIAPAAPTIDPSNGTQVTGGAEAGVAITLTDAGGAAIGTVTADANGNWTFAPATPLSDGTVINAVARDAAGNVSLPAMTVVDGIAPGAPVIEPSNGTMISGAAEAGTTITLTDGNGATIGTTVTGSGGLWSFTPSTALGNSTEINATATDEAGNVSPSASTIVDSIAPAAPTIDLSDGTILVGTAEAGSTIMLSEAGSTIGTAIADGNGDWTFTPGSPLLDGTIVNAAASDAAGNIGPQATVTIDATAPLPPVIDASNGAVLTGTAEAGSIITLTDGTNAPIGTTSANGSGNWTFTPGATLPDATTVRATATDATGNVSLPVSAIVDSGAPVAPTIDPSNGVLISGTAEAGALITLSDGATQIAQVIADANGDWSAIPSTPVAHGIVVTAVARDAAGNASPPATVTIDSVAPAAPVIDASNGATVSGMAEANSLVTLTDGNGTPLGAISADGAGNWTATLTPALADGAIIQATATDAAGNVSSPAAVTVDAVLPAAPVIDPSDGDLFTGTAEAGSLVTLTGTGINAAVTADANGDWSYTASPQLADGVVVTATATDAAGNVSPAATITVDDVAPAAPDIGDSNGVNLVGTAEANSVITLTVGATTLGTTNADAAGNWSFQPNPALTNGVIVNATATDAAGNESLPGSAIIDTSLPSIPVIDPSNGTVITGTADAGDTVTLTDGNGDPIGSDVVDGSGNWSVTPIVPLPDGSLIVAVAENGVGTDSAPATSVVDAVAPAAPIIDPSNGVEIGGVAEAGAQISLTDGLANPIGSTVADANGNWSFTPIVPLLNGVIISATATDAAGNISPPDTETVDAIAPGVPVINPSNGVILTGTAEAGSTVTLTGTGINAAITADGAGNWTFTPSPALANGVIVSATATDAAGNIGPAGTGTIDALAPAAPANLVVSADGTTLTGNAEANSQIRVIVNGDTANPVLATTSAGGVFSATFTPPLIAGQELSVTATDAARNVSPSASAEAPDLALLTITVAEAADGYINAAEIGNGIQVNVGLTGGTDAGDIVTVRFTGQNGYVADQLHTVTAAERTAGNFNLTLTPPVNMAAYPEGASSISASVSGGPASAAVAFTVDTIRPATPVLSLVANVLTVSAEPGTELTVSVNIGGVVADVQVTVDNSGLASLDLLTDLDIDLTWDQLLNTSVSVRGEDPAGNPSNVATIGIGNVLDGQLVTLGNFGLYSNLNIFQGPLALGVNGTTEPGGSVRVEATLAGAVVTLNPTVQPDGNFQINLLGGLGLNLTQLLNLSTGGGLLSLNLIATDGFGNDSAAYGLTIGGPNGLLNLGAITITGTGGNDVLSGTDGSSEAINAGAGSDAILHVGSGDSVVAGDGNDTIEIVAANFTTINGGAGFDTILFDNGIDLDYNAPGIGSFSNIERIDLGSGDSGSALTLTATEVDAITDAGNVLQITGESNDTLNVIGAVDTGATQTLGGLVYDVYTFGATTLLVEDNTVMVVH</sequence>
<feature type="domain" description="Bacterial Ig" evidence="2">
    <location>
        <begin position="1119"/>
        <end position="1197"/>
    </location>
</feature>
<name>A0A7W9AL45_9SPHN</name>
<feature type="domain" description="Bacterial Ig" evidence="2">
    <location>
        <begin position="794"/>
        <end position="872"/>
    </location>
</feature>
<evidence type="ECO:0000313" key="4">
    <source>
        <dbReference type="EMBL" id="MBB5687668.1"/>
    </source>
</evidence>
<feature type="domain" description="Biofilm-associated protein BapA-like prefix-like" evidence="3">
    <location>
        <begin position="2"/>
        <end position="53"/>
    </location>
</feature>
<proteinExistence type="predicted"/>